<protein>
    <submittedName>
        <fullName evidence="1">Uncharacterized protein</fullName>
    </submittedName>
</protein>
<evidence type="ECO:0000313" key="2">
    <source>
        <dbReference type="Proteomes" id="UP000198211"/>
    </source>
</evidence>
<dbReference type="AlphaFoldDB" id="A0A225UTH1"/>
<sequence length="102" mass="12023">MIKLELASHDLRAPWFLVEHHCSISENTDEVLCKIGRDQFLQVRDVNRLIKAAEKIVIQDPSRQLPVKCGQRWWQIIRNEIFLTLFCLGENCTRHLILKTNQ</sequence>
<evidence type="ECO:0000313" key="1">
    <source>
        <dbReference type="EMBL" id="OWY96283.1"/>
    </source>
</evidence>
<proteinExistence type="predicted"/>
<comment type="caution">
    <text evidence="1">The sequence shown here is derived from an EMBL/GenBank/DDBJ whole genome shotgun (WGS) entry which is preliminary data.</text>
</comment>
<organism evidence="1 2">
    <name type="scientific">Phytophthora megakarya</name>
    <dbReference type="NCBI Taxonomy" id="4795"/>
    <lineage>
        <taxon>Eukaryota</taxon>
        <taxon>Sar</taxon>
        <taxon>Stramenopiles</taxon>
        <taxon>Oomycota</taxon>
        <taxon>Peronosporomycetes</taxon>
        <taxon>Peronosporales</taxon>
        <taxon>Peronosporaceae</taxon>
        <taxon>Phytophthora</taxon>
    </lineage>
</organism>
<dbReference type="EMBL" id="NBNE01011847">
    <property type="protein sequence ID" value="OWY96283.1"/>
    <property type="molecule type" value="Genomic_DNA"/>
</dbReference>
<accession>A0A225UTH1</accession>
<name>A0A225UTH1_9STRA</name>
<gene>
    <name evidence="1" type="ORF">PHMEG_00033489</name>
</gene>
<keyword evidence="2" id="KW-1185">Reference proteome</keyword>
<reference evidence="2" key="1">
    <citation type="submission" date="2017-03" db="EMBL/GenBank/DDBJ databases">
        <title>Phytopthora megakarya and P. palmivora, two closely related causual agents of cacao black pod achieved similar genome size and gene model numbers by different mechanisms.</title>
        <authorList>
            <person name="Ali S."/>
            <person name="Shao J."/>
            <person name="Larry D.J."/>
            <person name="Kronmiller B."/>
            <person name="Shen D."/>
            <person name="Strem M.D."/>
            <person name="Melnick R.L."/>
            <person name="Guiltinan M.J."/>
            <person name="Tyler B.M."/>
            <person name="Meinhardt L.W."/>
            <person name="Bailey B.A."/>
        </authorList>
    </citation>
    <scope>NUCLEOTIDE SEQUENCE [LARGE SCALE GENOMIC DNA]</scope>
    <source>
        <strain evidence="2">zdho120</strain>
    </source>
</reference>
<dbReference type="Proteomes" id="UP000198211">
    <property type="component" value="Unassembled WGS sequence"/>
</dbReference>